<evidence type="ECO:0000313" key="6">
    <source>
        <dbReference type="Proteomes" id="UP001236014"/>
    </source>
</evidence>
<dbReference type="EMBL" id="CP127294">
    <property type="protein sequence ID" value="WIX78501.1"/>
    <property type="molecule type" value="Genomic_DNA"/>
</dbReference>
<dbReference type="InterPro" id="IPR029479">
    <property type="entry name" value="Nitroreductase"/>
</dbReference>
<protein>
    <submittedName>
        <fullName evidence="5">Nitroreductase family protein</fullName>
    </submittedName>
</protein>
<dbReference type="Proteomes" id="UP001236014">
    <property type="component" value="Chromosome"/>
</dbReference>
<dbReference type="Gene3D" id="3.40.109.10">
    <property type="entry name" value="NADH Oxidase"/>
    <property type="match status" value="1"/>
</dbReference>
<evidence type="ECO:0000256" key="1">
    <source>
        <dbReference type="ARBA" id="ARBA00022630"/>
    </source>
</evidence>
<reference evidence="5 6" key="1">
    <citation type="submission" date="2023-06" db="EMBL/GenBank/DDBJ databases">
        <authorList>
            <person name="Oyuntsetseg B."/>
            <person name="Kim S.B."/>
        </authorList>
    </citation>
    <scope>NUCLEOTIDE SEQUENCE [LARGE SCALE GENOMIC DNA]</scope>
    <source>
        <strain evidence="5 6">2-15</strain>
    </source>
</reference>
<evidence type="ECO:0000313" key="5">
    <source>
        <dbReference type="EMBL" id="WIX78501.1"/>
    </source>
</evidence>
<keyword evidence="1" id="KW-0285">Flavoprotein</keyword>
<keyword evidence="3" id="KW-0560">Oxidoreductase</keyword>
<proteinExistence type="predicted"/>
<gene>
    <name evidence="5" type="ORF">QRX50_45345</name>
</gene>
<dbReference type="GO" id="GO:0016491">
    <property type="term" value="F:oxidoreductase activity"/>
    <property type="evidence" value="ECO:0007669"/>
    <property type="project" value="UniProtKB-KW"/>
</dbReference>
<dbReference type="KEGG" id="acab:QRX50_45345"/>
<keyword evidence="2" id="KW-0288">FMN</keyword>
<dbReference type="Pfam" id="PF00881">
    <property type="entry name" value="Nitroreductase"/>
    <property type="match status" value="1"/>
</dbReference>
<name>A0A9Y2IGE1_9PSEU</name>
<evidence type="ECO:0000256" key="2">
    <source>
        <dbReference type="ARBA" id="ARBA00022643"/>
    </source>
</evidence>
<evidence type="ECO:0000259" key="4">
    <source>
        <dbReference type="Pfam" id="PF00881"/>
    </source>
</evidence>
<dbReference type="RefSeq" id="WP_285969216.1">
    <property type="nucleotide sequence ID" value="NZ_CP127294.1"/>
</dbReference>
<dbReference type="AlphaFoldDB" id="A0A9Y2IGE1"/>
<accession>A0A9Y2IGE1</accession>
<dbReference type="PANTHER" id="PTHR23026:SF90">
    <property type="entry name" value="IODOTYROSINE DEIODINASE 1"/>
    <property type="match status" value="1"/>
</dbReference>
<dbReference type="InterPro" id="IPR050627">
    <property type="entry name" value="Nitroreductase/BluB"/>
</dbReference>
<organism evidence="5 6">
    <name type="scientific">Amycolatopsis carbonis</name>
    <dbReference type="NCBI Taxonomy" id="715471"/>
    <lineage>
        <taxon>Bacteria</taxon>
        <taxon>Bacillati</taxon>
        <taxon>Actinomycetota</taxon>
        <taxon>Actinomycetes</taxon>
        <taxon>Pseudonocardiales</taxon>
        <taxon>Pseudonocardiaceae</taxon>
        <taxon>Amycolatopsis</taxon>
    </lineage>
</organism>
<dbReference type="SUPFAM" id="SSF55469">
    <property type="entry name" value="FMN-dependent nitroreductase-like"/>
    <property type="match status" value="1"/>
</dbReference>
<evidence type="ECO:0000256" key="3">
    <source>
        <dbReference type="ARBA" id="ARBA00023002"/>
    </source>
</evidence>
<keyword evidence="6" id="KW-1185">Reference proteome</keyword>
<dbReference type="PANTHER" id="PTHR23026">
    <property type="entry name" value="NADPH NITROREDUCTASE"/>
    <property type="match status" value="1"/>
</dbReference>
<feature type="domain" description="Nitroreductase" evidence="4">
    <location>
        <begin position="7"/>
        <end position="168"/>
    </location>
</feature>
<sequence>MELAEVVRGRRTFRKFTSEPVSREVLERVIELGFWAPSAGDARSHVFAVVGGEKRNEIQEIVRGAIDDVRRLVEKEFAANRPLVEEIVDFYVDFGSAPVLILAYAGKFVDGEDDVASVSAAIQNVLLGAYEEGLGTAWAGRTSMCSAEISAAVGIADRTLVGILPIGYPRVLPGPRAQKEGDVRWLGL</sequence>
<dbReference type="InterPro" id="IPR000415">
    <property type="entry name" value="Nitroreductase-like"/>
</dbReference>